<dbReference type="RefSeq" id="WP_273629026.1">
    <property type="nucleotide sequence ID" value="NZ_CP117167.1"/>
</dbReference>
<feature type="region of interest" description="Disordered" evidence="1">
    <location>
        <begin position="1"/>
        <end position="63"/>
    </location>
</feature>
<evidence type="ECO:0000313" key="2">
    <source>
        <dbReference type="EMBL" id="WCT10835.1"/>
    </source>
</evidence>
<feature type="compositionally biased region" description="Basic and acidic residues" evidence="1">
    <location>
        <begin position="21"/>
        <end position="35"/>
    </location>
</feature>
<protein>
    <submittedName>
        <fullName evidence="2">Uncharacterized protein</fullName>
    </submittedName>
</protein>
<reference evidence="2 3" key="1">
    <citation type="submission" date="2023-02" db="EMBL/GenBank/DDBJ databases">
        <title>Genome sequence of Mucilaginibacter jinjuensis strain KACC 16571.</title>
        <authorList>
            <person name="Kim S."/>
            <person name="Heo J."/>
            <person name="Kwon S.-W."/>
        </authorList>
    </citation>
    <scope>NUCLEOTIDE SEQUENCE [LARGE SCALE GENOMIC DNA]</scope>
    <source>
        <strain evidence="2 3">KACC 16571</strain>
    </source>
</reference>
<proteinExistence type="predicted"/>
<evidence type="ECO:0000256" key="1">
    <source>
        <dbReference type="SAM" id="MobiDB-lite"/>
    </source>
</evidence>
<sequence>MATPKKPEKNNAASKNTAPNKAEKPADPKAKKRSLDDDDDDFDASYDDLDYDQLQDFDEDDDY</sequence>
<organism evidence="2 3">
    <name type="scientific">Mucilaginibacter jinjuensis</name>
    <dbReference type="NCBI Taxonomy" id="1176721"/>
    <lineage>
        <taxon>Bacteria</taxon>
        <taxon>Pseudomonadati</taxon>
        <taxon>Bacteroidota</taxon>
        <taxon>Sphingobacteriia</taxon>
        <taxon>Sphingobacteriales</taxon>
        <taxon>Sphingobacteriaceae</taxon>
        <taxon>Mucilaginibacter</taxon>
    </lineage>
</organism>
<evidence type="ECO:0000313" key="3">
    <source>
        <dbReference type="Proteomes" id="UP001216139"/>
    </source>
</evidence>
<feature type="compositionally biased region" description="Acidic residues" evidence="1">
    <location>
        <begin position="36"/>
        <end position="63"/>
    </location>
</feature>
<accession>A0ABY7T313</accession>
<dbReference type="EMBL" id="CP117167">
    <property type="protein sequence ID" value="WCT10835.1"/>
    <property type="molecule type" value="Genomic_DNA"/>
</dbReference>
<keyword evidence="3" id="KW-1185">Reference proteome</keyword>
<name>A0ABY7T313_9SPHI</name>
<gene>
    <name evidence="2" type="ORF">PQO05_19040</name>
</gene>
<dbReference type="Proteomes" id="UP001216139">
    <property type="component" value="Chromosome"/>
</dbReference>